<dbReference type="PRINTS" id="PR00033">
    <property type="entry name" value="HTHASNC"/>
</dbReference>
<dbReference type="EMBL" id="JBHUEE010000006">
    <property type="protein sequence ID" value="MFD1718575.1"/>
    <property type="molecule type" value="Genomic_DNA"/>
</dbReference>
<dbReference type="SUPFAM" id="SSF46785">
    <property type="entry name" value="Winged helix' DNA-binding domain"/>
    <property type="match status" value="1"/>
</dbReference>
<dbReference type="SUPFAM" id="SSF54909">
    <property type="entry name" value="Dimeric alpha+beta barrel"/>
    <property type="match status" value="1"/>
</dbReference>
<evidence type="ECO:0000256" key="3">
    <source>
        <dbReference type="ARBA" id="ARBA00023163"/>
    </source>
</evidence>
<proteinExistence type="predicted"/>
<dbReference type="PROSITE" id="PS00519">
    <property type="entry name" value="HTH_ASNC_1"/>
    <property type="match status" value="1"/>
</dbReference>
<dbReference type="InterPro" id="IPR036388">
    <property type="entry name" value="WH-like_DNA-bd_sf"/>
</dbReference>
<dbReference type="InterPro" id="IPR000485">
    <property type="entry name" value="AsnC-type_HTH_dom"/>
</dbReference>
<evidence type="ECO:0000256" key="2">
    <source>
        <dbReference type="ARBA" id="ARBA00023125"/>
    </source>
</evidence>
<dbReference type="Gene3D" id="3.30.70.920">
    <property type="match status" value="1"/>
</dbReference>
<dbReference type="InterPro" id="IPR036390">
    <property type="entry name" value="WH_DNA-bd_sf"/>
</dbReference>
<organism evidence="6 7">
    <name type="scientific">Georgenia deserti</name>
    <dbReference type="NCBI Taxonomy" id="2093781"/>
    <lineage>
        <taxon>Bacteria</taxon>
        <taxon>Bacillati</taxon>
        <taxon>Actinomycetota</taxon>
        <taxon>Actinomycetes</taxon>
        <taxon>Micrococcales</taxon>
        <taxon>Bogoriellaceae</taxon>
        <taxon>Georgenia</taxon>
    </lineage>
</organism>
<gene>
    <name evidence="6" type="ORF">ACFSE6_12075</name>
</gene>
<feature type="region of interest" description="Disordered" evidence="4">
    <location>
        <begin position="171"/>
        <end position="202"/>
    </location>
</feature>
<keyword evidence="1" id="KW-0805">Transcription regulation</keyword>
<dbReference type="InterPro" id="IPR011008">
    <property type="entry name" value="Dimeric_a/b-barrel"/>
</dbReference>
<dbReference type="PROSITE" id="PS50956">
    <property type="entry name" value="HTH_ASNC_2"/>
    <property type="match status" value="1"/>
</dbReference>
<dbReference type="Pfam" id="PF01037">
    <property type="entry name" value="AsnC_trans_reg"/>
    <property type="match status" value="1"/>
</dbReference>
<protein>
    <submittedName>
        <fullName evidence="6">Lrp/AsnC family transcriptional regulator</fullName>
    </submittedName>
</protein>
<evidence type="ECO:0000256" key="1">
    <source>
        <dbReference type="ARBA" id="ARBA00023015"/>
    </source>
</evidence>
<dbReference type="InterPro" id="IPR019885">
    <property type="entry name" value="Tscrpt_reg_HTH_AsnC-type_CS"/>
</dbReference>
<dbReference type="RefSeq" id="WP_388007133.1">
    <property type="nucleotide sequence ID" value="NZ_JBHUEE010000006.1"/>
</dbReference>
<evidence type="ECO:0000259" key="5">
    <source>
        <dbReference type="PROSITE" id="PS50956"/>
    </source>
</evidence>
<dbReference type="InterPro" id="IPR019887">
    <property type="entry name" value="Tscrpt_reg_AsnC/Lrp_C"/>
</dbReference>
<dbReference type="PANTHER" id="PTHR30154:SF34">
    <property type="entry name" value="TRANSCRIPTIONAL REGULATOR AZLB"/>
    <property type="match status" value="1"/>
</dbReference>
<dbReference type="InterPro" id="IPR019888">
    <property type="entry name" value="Tscrpt_reg_AsnC-like"/>
</dbReference>
<dbReference type="Pfam" id="PF13404">
    <property type="entry name" value="HTH_AsnC-type"/>
    <property type="match status" value="1"/>
</dbReference>
<evidence type="ECO:0000256" key="4">
    <source>
        <dbReference type="SAM" id="MobiDB-lite"/>
    </source>
</evidence>
<sequence length="202" mass="22097">MRRARKTTAAPGDPALSLDAIDTQILNMLQLNGRESFREIARAVGVSEGTVRSRVRSLRSSGMVTIAAIANPFKLGYSVMVFCLLKTEVGSQQAVIDAMAPWDEITYISSCTGRADLYVQMVCRDHEHLWEILNERVPAVTGIRSVETFHEIKMHKVSYVYPDHVDSPDAGPLANQAVRSAATSPVDDDARDDIGSTSDSTT</sequence>
<feature type="domain" description="HTH asnC-type" evidence="5">
    <location>
        <begin position="18"/>
        <end position="78"/>
    </location>
</feature>
<dbReference type="Gene3D" id="1.10.10.10">
    <property type="entry name" value="Winged helix-like DNA-binding domain superfamily/Winged helix DNA-binding domain"/>
    <property type="match status" value="1"/>
</dbReference>
<keyword evidence="3" id="KW-0804">Transcription</keyword>
<keyword evidence="2" id="KW-0238">DNA-binding</keyword>
<evidence type="ECO:0000313" key="7">
    <source>
        <dbReference type="Proteomes" id="UP001597277"/>
    </source>
</evidence>
<evidence type="ECO:0000313" key="6">
    <source>
        <dbReference type="EMBL" id="MFD1718575.1"/>
    </source>
</evidence>
<keyword evidence="7" id="KW-1185">Reference proteome</keyword>
<dbReference type="SMART" id="SM00344">
    <property type="entry name" value="HTH_ASNC"/>
    <property type="match status" value="1"/>
</dbReference>
<name>A0ABW4L539_9MICO</name>
<reference evidence="7" key="1">
    <citation type="journal article" date="2019" name="Int. J. Syst. Evol. Microbiol.">
        <title>The Global Catalogue of Microorganisms (GCM) 10K type strain sequencing project: providing services to taxonomists for standard genome sequencing and annotation.</title>
        <authorList>
            <consortium name="The Broad Institute Genomics Platform"/>
            <consortium name="The Broad Institute Genome Sequencing Center for Infectious Disease"/>
            <person name="Wu L."/>
            <person name="Ma J."/>
        </authorList>
    </citation>
    <scope>NUCLEOTIDE SEQUENCE [LARGE SCALE GENOMIC DNA]</scope>
    <source>
        <strain evidence="7">JCM 17130</strain>
    </source>
</reference>
<comment type="caution">
    <text evidence="6">The sequence shown here is derived from an EMBL/GenBank/DDBJ whole genome shotgun (WGS) entry which is preliminary data.</text>
</comment>
<accession>A0ABW4L539</accession>
<dbReference type="Proteomes" id="UP001597277">
    <property type="component" value="Unassembled WGS sequence"/>
</dbReference>
<dbReference type="PANTHER" id="PTHR30154">
    <property type="entry name" value="LEUCINE-RESPONSIVE REGULATORY PROTEIN"/>
    <property type="match status" value="1"/>
</dbReference>